<proteinExistence type="predicted"/>
<dbReference type="SUPFAM" id="SSF52777">
    <property type="entry name" value="CoA-dependent acyltransferases"/>
    <property type="match status" value="1"/>
</dbReference>
<dbReference type="InterPro" id="IPR023213">
    <property type="entry name" value="CAT-like_dom_sf"/>
</dbReference>
<dbReference type="Pfam" id="PF00302">
    <property type="entry name" value="CAT"/>
    <property type="match status" value="1"/>
</dbReference>
<dbReference type="GO" id="GO:0008811">
    <property type="term" value="F:chloramphenicol O-acetyltransferase activity"/>
    <property type="evidence" value="ECO:0007669"/>
    <property type="project" value="InterPro"/>
</dbReference>
<accession>A0A4Q0PGU1</accession>
<sequence>MSLIVGIQIKKFAAQTKLMMIHEIALETYSRKEQFNFFKDFEEPFFGITTAINCDRAYRFCKTHNFPFFAYYLHATNKAVNETSNFRQRIRNNAPATYEVTHVSTTMARPNHTFGFSYIEHHPNFECFLERFTKEKKRIQETDQLMPDTMTDQVTHYSALPWLNFSSVAHARKFSINDTCPKITFGKIHRDQGQLMLPISVHAHHALVDGYHVGQLIACLTDLLQEHEQLSA</sequence>
<dbReference type="InterPro" id="IPR001707">
    <property type="entry name" value="Cmp_AcTrfase"/>
</dbReference>
<evidence type="ECO:0000313" key="1">
    <source>
        <dbReference type="EMBL" id="RXG25439.1"/>
    </source>
</evidence>
<name>A0A4Q0PGU1_9FLAO</name>
<reference evidence="1 2" key="1">
    <citation type="submission" date="2018-07" db="EMBL/GenBank/DDBJ databases">
        <title>Leeuwenhoekiella genomics.</title>
        <authorList>
            <person name="Tahon G."/>
            <person name="Willems A."/>
        </authorList>
    </citation>
    <scope>NUCLEOTIDE SEQUENCE [LARGE SCALE GENOMIC DNA]</scope>
    <source>
        <strain evidence="1 2">LMG 1345</strain>
    </source>
</reference>
<dbReference type="PANTHER" id="PTHR38474:SF1">
    <property type="entry name" value="SLR0299 PROTEIN"/>
    <property type="match status" value="1"/>
</dbReference>
<comment type="caution">
    <text evidence="1">The sequence shown here is derived from an EMBL/GenBank/DDBJ whole genome shotgun (WGS) entry which is preliminary data.</text>
</comment>
<gene>
    <name evidence="1" type="ORF">DSL99_3472</name>
</gene>
<dbReference type="Proteomes" id="UP000290608">
    <property type="component" value="Unassembled WGS sequence"/>
</dbReference>
<dbReference type="EMBL" id="QOVL01000022">
    <property type="protein sequence ID" value="RXG25439.1"/>
    <property type="molecule type" value="Genomic_DNA"/>
</dbReference>
<organism evidence="1 2">
    <name type="scientific">Leeuwenhoekiella marinoflava</name>
    <dbReference type="NCBI Taxonomy" id="988"/>
    <lineage>
        <taxon>Bacteria</taxon>
        <taxon>Pseudomonadati</taxon>
        <taxon>Bacteroidota</taxon>
        <taxon>Flavobacteriia</taxon>
        <taxon>Flavobacteriales</taxon>
        <taxon>Flavobacteriaceae</taxon>
        <taxon>Leeuwenhoekiella</taxon>
    </lineage>
</organism>
<dbReference type="AlphaFoldDB" id="A0A4Q0PGU1"/>
<keyword evidence="1" id="KW-0808">Transferase</keyword>
<dbReference type="PANTHER" id="PTHR38474">
    <property type="entry name" value="SLR0299 PROTEIN"/>
    <property type="match status" value="1"/>
</dbReference>
<evidence type="ECO:0000313" key="2">
    <source>
        <dbReference type="Proteomes" id="UP000290608"/>
    </source>
</evidence>
<dbReference type="Gene3D" id="3.30.559.10">
    <property type="entry name" value="Chloramphenicol acetyltransferase-like domain"/>
    <property type="match status" value="1"/>
</dbReference>
<dbReference type="SMART" id="SM01059">
    <property type="entry name" value="CAT"/>
    <property type="match status" value="1"/>
</dbReference>
<protein>
    <submittedName>
        <fullName evidence="1">Chloramphenicol O-acetyltransferase type A</fullName>
    </submittedName>
</protein>